<protein>
    <submittedName>
        <fullName evidence="1">Uncharacterized protein</fullName>
    </submittedName>
</protein>
<name>A0A7J8T9E7_GOSDV</name>
<gene>
    <name evidence="1" type="ORF">Godav_025263</name>
</gene>
<reference evidence="1 2" key="1">
    <citation type="journal article" date="2019" name="Genome Biol. Evol.">
        <title>Insights into the evolution of the New World diploid cottons (Gossypium, subgenus Houzingenia) based on genome sequencing.</title>
        <authorList>
            <person name="Grover C.E."/>
            <person name="Arick M.A. 2nd"/>
            <person name="Thrash A."/>
            <person name="Conover J.L."/>
            <person name="Sanders W.S."/>
            <person name="Peterson D.G."/>
            <person name="Frelichowski J.E."/>
            <person name="Scheffler J.A."/>
            <person name="Scheffler B.E."/>
            <person name="Wendel J.F."/>
        </authorList>
    </citation>
    <scope>NUCLEOTIDE SEQUENCE [LARGE SCALE GENOMIC DNA]</scope>
    <source>
        <strain evidence="1">27</strain>
        <tissue evidence="1">Leaf</tissue>
    </source>
</reference>
<sequence>MHYILRKDISIWYFYKGFFYSLFSQQRTTHPKPKPLPAYGRKNST</sequence>
<proteinExistence type="predicted"/>
<dbReference type="AlphaFoldDB" id="A0A7J8T9E7"/>
<accession>A0A7J8T9E7</accession>
<organism evidence="1 2">
    <name type="scientific">Gossypium davidsonii</name>
    <name type="common">Davidson's cotton</name>
    <name type="synonym">Gossypium klotzschianum subsp. davidsonii</name>
    <dbReference type="NCBI Taxonomy" id="34287"/>
    <lineage>
        <taxon>Eukaryota</taxon>
        <taxon>Viridiplantae</taxon>
        <taxon>Streptophyta</taxon>
        <taxon>Embryophyta</taxon>
        <taxon>Tracheophyta</taxon>
        <taxon>Spermatophyta</taxon>
        <taxon>Magnoliopsida</taxon>
        <taxon>eudicotyledons</taxon>
        <taxon>Gunneridae</taxon>
        <taxon>Pentapetalae</taxon>
        <taxon>rosids</taxon>
        <taxon>malvids</taxon>
        <taxon>Malvales</taxon>
        <taxon>Malvaceae</taxon>
        <taxon>Malvoideae</taxon>
        <taxon>Gossypium</taxon>
    </lineage>
</organism>
<dbReference type="EMBL" id="JABFAC010238123">
    <property type="protein sequence ID" value="MBA0634446.1"/>
    <property type="molecule type" value="Genomic_DNA"/>
</dbReference>
<keyword evidence="2" id="KW-1185">Reference proteome</keyword>
<evidence type="ECO:0000313" key="1">
    <source>
        <dbReference type="EMBL" id="MBA0634446.1"/>
    </source>
</evidence>
<dbReference type="Proteomes" id="UP000593561">
    <property type="component" value="Unassembled WGS sequence"/>
</dbReference>
<comment type="caution">
    <text evidence="1">The sequence shown here is derived from an EMBL/GenBank/DDBJ whole genome shotgun (WGS) entry which is preliminary data.</text>
</comment>
<evidence type="ECO:0000313" key="2">
    <source>
        <dbReference type="Proteomes" id="UP000593561"/>
    </source>
</evidence>